<name>A0AAW2GWS7_9HYME</name>
<organism evidence="1 2">
    <name type="scientific">Cardiocondyla obscurior</name>
    <dbReference type="NCBI Taxonomy" id="286306"/>
    <lineage>
        <taxon>Eukaryota</taxon>
        <taxon>Metazoa</taxon>
        <taxon>Ecdysozoa</taxon>
        <taxon>Arthropoda</taxon>
        <taxon>Hexapoda</taxon>
        <taxon>Insecta</taxon>
        <taxon>Pterygota</taxon>
        <taxon>Neoptera</taxon>
        <taxon>Endopterygota</taxon>
        <taxon>Hymenoptera</taxon>
        <taxon>Apocrita</taxon>
        <taxon>Aculeata</taxon>
        <taxon>Formicoidea</taxon>
        <taxon>Formicidae</taxon>
        <taxon>Myrmicinae</taxon>
        <taxon>Cardiocondyla</taxon>
    </lineage>
</organism>
<keyword evidence="2" id="KW-1185">Reference proteome</keyword>
<proteinExistence type="predicted"/>
<evidence type="ECO:0008006" key="3">
    <source>
        <dbReference type="Google" id="ProtNLM"/>
    </source>
</evidence>
<evidence type="ECO:0000313" key="2">
    <source>
        <dbReference type="Proteomes" id="UP001430953"/>
    </source>
</evidence>
<accession>A0AAW2GWS7</accession>
<dbReference type="EMBL" id="JADYXP020000002">
    <property type="protein sequence ID" value="KAL0131613.1"/>
    <property type="molecule type" value="Genomic_DNA"/>
</dbReference>
<dbReference type="AlphaFoldDB" id="A0AAW2GWS7"/>
<dbReference type="Proteomes" id="UP001430953">
    <property type="component" value="Unassembled WGS sequence"/>
</dbReference>
<evidence type="ECO:0000313" key="1">
    <source>
        <dbReference type="EMBL" id="KAL0131613.1"/>
    </source>
</evidence>
<protein>
    <recommendedName>
        <fullName evidence="3">Ribosomal protein S12</fullName>
    </recommendedName>
</protein>
<comment type="caution">
    <text evidence="1">The sequence shown here is derived from an EMBL/GenBank/DDBJ whole genome shotgun (WGS) entry which is preliminary data.</text>
</comment>
<reference evidence="1 2" key="1">
    <citation type="submission" date="2023-03" db="EMBL/GenBank/DDBJ databases">
        <title>High recombination rates correlate with genetic variation in Cardiocondyla obscurior ants.</title>
        <authorList>
            <person name="Errbii M."/>
        </authorList>
    </citation>
    <scope>NUCLEOTIDE SEQUENCE [LARGE SCALE GENOMIC DNA]</scope>
    <source>
        <strain evidence="1">Alpha-2009</strain>
        <tissue evidence="1">Whole body</tissue>
    </source>
</reference>
<sequence>MLSTFRQFARAALLVSEYGVSESCRERAVAYGPEFSISGGCPSFSTSAVALFKCGVFEVPSDNFKPLLFGQIKPYQIRLIIVLNLLNKKKKKIYSIGKKNRNQRQASGNQNISNNLRDTILKNRKILLKQNVNPGGIRQYCILQRYSSDISHGRLAVVK</sequence>
<gene>
    <name evidence="1" type="ORF">PUN28_002871</name>
</gene>